<comment type="catalytic activity">
    <reaction evidence="9 10">
        <text>Release of signal peptides from bacterial membrane prolipoproteins. Hydrolyzes -Xaa-Yaa-Zaa-|-(S,diacylglyceryl)Cys-, in which Xaa is hydrophobic (preferably Leu), and Yaa (Ala or Ser) and Zaa (Gly or Ala) have small, neutral side chains.</text>
        <dbReference type="EC" id="3.4.23.36"/>
    </reaction>
</comment>
<comment type="subcellular location">
    <subcellularLocation>
        <location evidence="9">Cell membrane</location>
        <topology evidence="9">Multi-pass membrane protein</topology>
    </subcellularLocation>
</comment>
<evidence type="ECO:0000256" key="5">
    <source>
        <dbReference type="ARBA" id="ARBA00022750"/>
    </source>
</evidence>
<evidence type="ECO:0000256" key="10">
    <source>
        <dbReference type="RuleBase" id="RU000594"/>
    </source>
</evidence>
<dbReference type="PANTHER" id="PTHR33695">
    <property type="entry name" value="LIPOPROTEIN SIGNAL PEPTIDASE"/>
    <property type="match status" value="1"/>
</dbReference>
<evidence type="ECO:0000256" key="3">
    <source>
        <dbReference type="ARBA" id="ARBA00022670"/>
    </source>
</evidence>
<evidence type="ECO:0000256" key="2">
    <source>
        <dbReference type="ARBA" id="ARBA00022475"/>
    </source>
</evidence>
<comment type="function">
    <text evidence="9 10">This protein specifically catalyzes the removal of signal peptides from prolipoproteins.</text>
</comment>
<keyword evidence="5 9" id="KW-0064">Aspartyl protease</keyword>
<keyword evidence="6 9" id="KW-0378">Hydrolase</keyword>
<dbReference type="PRINTS" id="PR00781">
    <property type="entry name" value="LIPOSIGPTASE"/>
</dbReference>
<keyword evidence="2 9" id="KW-1003">Cell membrane</keyword>
<dbReference type="GO" id="GO:0006508">
    <property type="term" value="P:proteolysis"/>
    <property type="evidence" value="ECO:0007669"/>
    <property type="project" value="UniProtKB-KW"/>
</dbReference>
<dbReference type="GO" id="GO:0005886">
    <property type="term" value="C:plasma membrane"/>
    <property type="evidence" value="ECO:0007669"/>
    <property type="project" value="UniProtKB-SubCell"/>
</dbReference>
<keyword evidence="12" id="KW-0449">Lipoprotein</keyword>
<evidence type="ECO:0000256" key="11">
    <source>
        <dbReference type="RuleBase" id="RU004181"/>
    </source>
</evidence>
<protein>
    <recommendedName>
        <fullName evidence="9">Lipoprotein signal peptidase</fullName>
        <ecNumber evidence="9">3.4.23.36</ecNumber>
    </recommendedName>
    <alternativeName>
        <fullName evidence="9">Prolipoprotein signal peptidase</fullName>
    </alternativeName>
    <alternativeName>
        <fullName evidence="9">Signal peptidase II</fullName>
        <shortName evidence="9">SPase II</shortName>
    </alternativeName>
</protein>
<feature type="active site" evidence="9">
    <location>
        <position position="112"/>
    </location>
</feature>
<evidence type="ECO:0000256" key="9">
    <source>
        <dbReference type="HAMAP-Rule" id="MF_00161"/>
    </source>
</evidence>
<evidence type="ECO:0000256" key="7">
    <source>
        <dbReference type="ARBA" id="ARBA00022989"/>
    </source>
</evidence>
<feature type="transmembrane region" description="Helical" evidence="9">
    <location>
        <begin position="59"/>
        <end position="78"/>
    </location>
</feature>
<evidence type="ECO:0000256" key="4">
    <source>
        <dbReference type="ARBA" id="ARBA00022692"/>
    </source>
</evidence>
<organism evidence="12">
    <name type="scientific">uncultured Alphaproteobacteria bacterium</name>
    <dbReference type="NCBI Taxonomy" id="91750"/>
    <lineage>
        <taxon>Bacteria</taxon>
        <taxon>Pseudomonadati</taxon>
        <taxon>Pseudomonadota</taxon>
        <taxon>Alphaproteobacteria</taxon>
        <taxon>environmental samples</taxon>
    </lineage>
</organism>
<evidence type="ECO:0000256" key="6">
    <source>
        <dbReference type="ARBA" id="ARBA00022801"/>
    </source>
</evidence>
<dbReference type="AlphaFoldDB" id="A0A212KLG9"/>
<dbReference type="InterPro" id="IPR001872">
    <property type="entry name" value="Peptidase_A8"/>
</dbReference>
<gene>
    <name evidence="9 12" type="primary">lspA</name>
    <name evidence="12" type="ORF">KL86APRO_30061</name>
</gene>
<dbReference type="EMBL" id="FLUO01000003">
    <property type="protein sequence ID" value="SBW12511.1"/>
    <property type="molecule type" value="Genomic_DNA"/>
</dbReference>
<feature type="active site" evidence="9">
    <location>
        <position position="130"/>
    </location>
</feature>
<comment type="caution">
    <text evidence="9">Lacks conserved residue(s) required for the propagation of feature annotation.</text>
</comment>
<dbReference type="NCBIfam" id="TIGR00077">
    <property type="entry name" value="lspA"/>
    <property type="match status" value="1"/>
</dbReference>
<name>A0A212KLG9_9PROT</name>
<comment type="similarity">
    <text evidence="1 9 11">Belongs to the peptidase A8 family.</text>
</comment>
<dbReference type="HAMAP" id="MF_00161">
    <property type="entry name" value="LspA"/>
    <property type="match status" value="1"/>
</dbReference>
<keyword evidence="8 9" id="KW-0472">Membrane</keyword>
<dbReference type="Pfam" id="PF01252">
    <property type="entry name" value="Peptidase_A8"/>
    <property type="match status" value="1"/>
</dbReference>
<dbReference type="UniPathway" id="UPA00665"/>
<dbReference type="EC" id="3.4.23.36" evidence="9"/>
<keyword evidence="4 9" id="KW-0812">Transmembrane</keyword>
<proteinExistence type="inferred from homology"/>
<keyword evidence="7 9" id="KW-1133">Transmembrane helix</keyword>
<evidence type="ECO:0000256" key="8">
    <source>
        <dbReference type="ARBA" id="ARBA00023136"/>
    </source>
</evidence>
<keyword evidence="3 9" id="KW-0645">Protease</keyword>
<sequence length="152" mass="16444">MRRGLVIAAAILVLDQITKAAILDLMQPPRVIEVLPVFNLVLAMNRGVSFSLFAGHADAPLLLSGLAAVLIAALLWWLRTAEHPLTRTAIGLVVGGAVGNLIDRVRYGAVVDFLDAHWGDWHWPAFNVADSAITVGALLLMFDALFSRPQSR</sequence>
<accession>A0A212KLG9</accession>
<evidence type="ECO:0000256" key="1">
    <source>
        <dbReference type="ARBA" id="ARBA00006139"/>
    </source>
</evidence>
<dbReference type="PROSITE" id="PS00855">
    <property type="entry name" value="SPASE_II"/>
    <property type="match status" value="1"/>
</dbReference>
<dbReference type="GO" id="GO:0004190">
    <property type="term" value="F:aspartic-type endopeptidase activity"/>
    <property type="evidence" value="ECO:0007669"/>
    <property type="project" value="UniProtKB-UniRule"/>
</dbReference>
<comment type="pathway">
    <text evidence="9">Protein modification; lipoprotein biosynthesis (signal peptide cleavage).</text>
</comment>
<reference evidence="12" key="1">
    <citation type="submission" date="2016-04" db="EMBL/GenBank/DDBJ databases">
        <authorList>
            <person name="Evans L.H."/>
            <person name="Alamgir A."/>
            <person name="Owens N."/>
            <person name="Weber N.D."/>
            <person name="Virtaneva K."/>
            <person name="Barbian K."/>
            <person name="Babar A."/>
            <person name="Rosenke K."/>
        </authorList>
    </citation>
    <scope>NUCLEOTIDE SEQUENCE</scope>
    <source>
        <strain evidence="12">86</strain>
    </source>
</reference>
<evidence type="ECO:0000313" key="12">
    <source>
        <dbReference type="EMBL" id="SBW12511.1"/>
    </source>
</evidence>
<dbReference type="PANTHER" id="PTHR33695:SF1">
    <property type="entry name" value="LIPOPROTEIN SIGNAL PEPTIDASE"/>
    <property type="match status" value="1"/>
</dbReference>